<keyword evidence="1" id="KW-1133">Transmembrane helix</keyword>
<keyword evidence="3" id="KW-1185">Reference proteome</keyword>
<keyword evidence="1" id="KW-0812">Transmembrane</keyword>
<sequence length="625" mass="71228">MKKETEIKMKAKKYDLLWVFLIALIPRLICIALFSSPMRTPMDELGTLSTGAYFGGKDWTALTTFAKYYYGGGFTILFAPLFYLTNNVTVIYGTILSVCAILQSISAPISYYIMKKYLKVDKRAYLFIGSIACSFMVVTRAMEVFNEHIVIGCVWIITLFACKLIEYGNNKKKKIIYTVGIMFLITYLLTTHARTKVILIAFCIVVVCYLIFYRKWLVEPISGIISLGVFYFAAGKFNTMVKKTIWNWQEGKFLRNTKAKMDITPQKLANPKTWNAVGSTIFGQINTVLVFSGGIFALILIMLIFRYKDTIAQLIVTKKALAVKDEEGNFNAEPFCLVISALFIMCIGAVMFAQCFTWLKRVVPALDGGNPYGFKALTYVRYVGPFLGPVFMTGIAMIYEKRESIRKYLVGFAILLLSFQTVWVCFILPKMGRSRVASEVYNAFSGYDIGGKVPMRTRYYLMATVITVVLLVIFLISYYKKKIMIPLVILTLLFGYEYIYGATVWDNNYCTNVKKVSDAGTGVVRTLEEKGYDVPKDIYVVDYYERSGVQRNTYAYQLILNEYTIYAKQPENLTKDNIVFSTISNYQELLDAGYKKAQLDNNEYVYVKGNSYIKMFESVSVKFGE</sequence>
<evidence type="ECO:0008006" key="4">
    <source>
        <dbReference type="Google" id="ProtNLM"/>
    </source>
</evidence>
<feature type="transmembrane region" description="Helical" evidence="1">
    <location>
        <begin position="485"/>
        <end position="505"/>
    </location>
</feature>
<organism evidence="2 3">
    <name type="scientific">Eubacterium segne</name>
    <dbReference type="NCBI Taxonomy" id="2763045"/>
    <lineage>
        <taxon>Bacteria</taxon>
        <taxon>Bacillati</taxon>
        <taxon>Bacillota</taxon>
        <taxon>Clostridia</taxon>
        <taxon>Eubacteriales</taxon>
        <taxon>Eubacteriaceae</taxon>
        <taxon>Eubacterium</taxon>
    </lineage>
</organism>
<feature type="transmembrane region" description="Helical" evidence="1">
    <location>
        <begin position="281"/>
        <end position="305"/>
    </location>
</feature>
<dbReference type="Proteomes" id="UP000597877">
    <property type="component" value="Unassembled WGS sequence"/>
</dbReference>
<feature type="transmembrane region" description="Helical" evidence="1">
    <location>
        <begin position="459"/>
        <end position="478"/>
    </location>
</feature>
<dbReference type="EMBL" id="JACOOZ010000001">
    <property type="protein sequence ID" value="MBC5666501.1"/>
    <property type="molecule type" value="Genomic_DNA"/>
</dbReference>
<proteinExistence type="predicted"/>
<protein>
    <recommendedName>
        <fullName evidence="4">Glycosyltransferase RgtA/B/C/D-like domain-containing protein</fullName>
    </recommendedName>
</protein>
<feature type="transmembrane region" description="Helical" evidence="1">
    <location>
        <begin position="175"/>
        <end position="191"/>
    </location>
</feature>
<feature type="transmembrane region" description="Helical" evidence="1">
    <location>
        <begin position="408"/>
        <end position="429"/>
    </location>
</feature>
<name>A0ABR7EYT4_9FIRM</name>
<reference evidence="2 3" key="1">
    <citation type="submission" date="2020-08" db="EMBL/GenBank/DDBJ databases">
        <title>Genome public.</title>
        <authorList>
            <person name="Liu C."/>
            <person name="Sun Q."/>
        </authorList>
    </citation>
    <scope>NUCLEOTIDE SEQUENCE [LARGE SCALE GENOMIC DNA]</scope>
    <source>
        <strain evidence="2 3">BX4</strain>
    </source>
</reference>
<feature type="transmembrane region" description="Helical" evidence="1">
    <location>
        <begin position="16"/>
        <end position="35"/>
    </location>
</feature>
<evidence type="ECO:0000256" key="1">
    <source>
        <dbReference type="SAM" id="Phobius"/>
    </source>
</evidence>
<feature type="transmembrane region" description="Helical" evidence="1">
    <location>
        <begin position="148"/>
        <end position="168"/>
    </location>
</feature>
<evidence type="ECO:0000313" key="2">
    <source>
        <dbReference type="EMBL" id="MBC5666501.1"/>
    </source>
</evidence>
<comment type="caution">
    <text evidence="2">The sequence shown here is derived from an EMBL/GenBank/DDBJ whole genome shotgun (WGS) entry which is preliminary data.</text>
</comment>
<feature type="transmembrane region" description="Helical" evidence="1">
    <location>
        <begin position="197"/>
        <end position="213"/>
    </location>
</feature>
<feature type="transmembrane region" description="Helical" evidence="1">
    <location>
        <begin position="335"/>
        <end position="359"/>
    </location>
</feature>
<evidence type="ECO:0000313" key="3">
    <source>
        <dbReference type="Proteomes" id="UP000597877"/>
    </source>
</evidence>
<keyword evidence="1" id="KW-0472">Membrane</keyword>
<feature type="transmembrane region" description="Helical" evidence="1">
    <location>
        <begin position="90"/>
        <end position="112"/>
    </location>
</feature>
<dbReference type="RefSeq" id="WP_186839786.1">
    <property type="nucleotide sequence ID" value="NZ_JACOOZ010000001.1"/>
</dbReference>
<gene>
    <name evidence="2" type="ORF">H8S00_00600</name>
</gene>
<feature type="transmembrane region" description="Helical" evidence="1">
    <location>
        <begin position="220"/>
        <end position="237"/>
    </location>
</feature>
<feature type="transmembrane region" description="Helical" evidence="1">
    <location>
        <begin position="124"/>
        <end position="142"/>
    </location>
</feature>
<accession>A0ABR7EYT4</accession>
<feature type="transmembrane region" description="Helical" evidence="1">
    <location>
        <begin position="379"/>
        <end position="399"/>
    </location>
</feature>